<evidence type="ECO:0000256" key="5">
    <source>
        <dbReference type="ARBA" id="ARBA00022679"/>
    </source>
</evidence>
<sequence>MKLITKLDQIAATAPCSLALGTFDGLHRGHMAVIHAAAAPGPGLEYWEPAVFTFESSPSGVCSVVTPRDKERLLETAGIRRLYSMRFSEVREMEARTFAEEVLFRKCRAKRLCCGEDFRFGRGAAGDVSLLQRFCLENGVELFVVPPVLEDGEKVSSTRIRAAVEAADIPLANRLLGRPFGFSLEVIHGNHIGTGLGTPTINQAIPDNFVLPKFGVYASWVRVGGKYFAGVTNIGLKPTVGSDRVLSETWMPDFSGDLYGKRVRLFLLRFLRPEKKFGSLQELKEEISKNARQAKEIARACPPPGFGLETCNFSRQS</sequence>
<dbReference type="SMART" id="SM00904">
    <property type="entry name" value="Flavokinase"/>
    <property type="match status" value="1"/>
</dbReference>
<accession>A0ABT1S3G4</accession>
<evidence type="ECO:0000313" key="17">
    <source>
        <dbReference type="Proteomes" id="UP001524473"/>
    </source>
</evidence>
<dbReference type="PANTHER" id="PTHR22749:SF6">
    <property type="entry name" value="RIBOFLAVIN KINASE"/>
    <property type="match status" value="1"/>
</dbReference>
<dbReference type="NCBIfam" id="TIGR00083">
    <property type="entry name" value="ribF"/>
    <property type="match status" value="1"/>
</dbReference>
<evidence type="ECO:0000256" key="7">
    <source>
        <dbReference type="ARBA" id="ARBA00022741"/>
    </source>
</evidence>
<evidence type="ECO:0000256" key="8">
    <source>
        <dbReference type="ARBA" id="ARBA00022777"/>
    </source>
</evidence>
<dbReference type="SUPFAM" id="SSF82114">
    <property type="entry name" value="Riboflavin kinase-like"/>
    <property type="match status" value="1"/>
</dbReference>
<evidence type="ECO:0000256" key="2">
    <source>
        <dbReference type="ARBA" id="ARBA00005201"/>
    </source>
</evidence>
<evidence type="ECO:0000256" key="9">
    <source>
        <dbReference type="ARBA" id="ARBA00022827"/>
    </source>
</evidence>
<dbReference type="Pfam" id="PF06574">
    <property type="entry name" value="FAD_syn"/>
    <property type="match status" value="1"/>
</dbReference>
<dbReference type="Pfam" id="PF01687">
    <property type="entry name" value="Flavokinase"/>
    <property type="match status" value="1"/>
</dbReference>
<dbReference type="Gene3D" id="2.40.30.30">
    <property type="entry name" value="Riboflavin kinase-like"/>
    <property type="match status" value="1"/>
</dbReference>
<dbReference type="GeneID" id="90531373"/>
<evidence type="ECO:0000256" key="11">
    <source>
        <dbReference type="ARBA" id="ARBA00023268"/>
    </source>
</evidence>
<dbReference type="CDD" id="cd02064">
    <property type="entry name" value="FAD_synthetase_N"/>
    <property type="match status" value="1"/>
</dbReference>
<gene>
    <name evidence="16" type="primary">ribF</name>
    <name evidence="16" type="ORF">NE695_16400</name>
</gene>
<dbReference type="InterPro" id="IPR023468">
    <property type="entry name" value="Riboflavin_kinase"/>
</dbReference>
<reference evidence="16 17" key="1">
    <citation type="submission" date="2022-06" db="EMBL/GenBank/DDBJ databases">
        <title>Isolation of gut microbiota from human fecal samples.</title>
        <authorList>
            <person name="Pamer E.G."/>
            <person name="Barat B."/>
            <person name="Waligurski E."/>
            <person name="Medina S."/>
            <person name="Paddock L."/>
            <person name="Mostad J."/>
        </authorList>
    </citation>
    <scope>NUCLEOTIDE SEQUENCE [LARGE SCALE GENOMIC DNA]</scope>
    <source>
        <strain evidence="16 17">DFI.9.73</strain>
    </source>
</reference>
<dbReference type="EC" id="2.7.1.26" evidence="14"/>
<keyword evidence="7 14" id="KW-0547">Nucleotide-binding</keyword>
<dbReference type="GO" id="GO:0008531">
    <property type="term" value="F:riboflavin kinase activity"/>
    <property type="evidence" value="ECO:0007669"/>
    <property type="project" value="UniProtKB-EC"/>
</dbReference>
<dbReference type="PANTHER" id="PTHR22749">
    <property type="entry name" value="RIBOFLAVIN KINASE/FMN ADENYLYLTRANSFERASE"/>
    <property type="match status" value="1"/>
</dbReference>
<evidence type="ECO:0000313" key="16">
    <source>
        <dbReference type="EMBL" id="MCQ4841491.1"/>
    </source>
</evidence>
<evidence type="ECO:0000256" key="10">
    <source>
        <dbReference type="ARBA" id="ARBA00022840"/>
    </source>
</evidence>
<comment type="catalytic activity">
    <reaction evidence="13 14">
        <text>FMN + ATP + H(+) = FAD + diphosphate</text>
        <dbReference type="Rhea" id="RHEA:17237"/>
        <dbReference type="ChEBI" id="CHEBI:15378"/>
        <dbReference type="ChEBI" id="CHEBI:30616"/>
        <dbReference type="ChEBI" id="CHEBI:33019"/>
        <dbReference type="ChEBI" id="CHEBI:57692"/>
        <dbReference type="ChEBI" id="CHEBI:58210"/>
        <dbReference type="EC" id="2.7.7.2"/>
    </reaction>
</comment>
<evidence type="ECO:0000256" key="12">
    <source>
        <dbReference type="ARBA" id="ARBA00047880"/>
    </source>
</evidence>
<dbReference type="GO" id="GO:0003919">
    <property type="term" value="F:FMN adenylyltransferase activity"/>
    <property type="evidence" value="ECO:0007669"/>
    <property type="project" value="UniProtKB-EC"/>
</dbReference>
<evidence type="ECO:0000256" key="14">
    <source>
        <dbReference type="PIRNR" id="PIRNR004491"/>
    </source>
</evidence>
<organism evidence="16 17">
    <name type="scientific">Neglectibacter timonensis</name>
    <dbReference type="NCBI Taxonomy" id="1776382"/>
    <lineage>
        <taxon>Bacteria</taxon>
        <taxon>Bacillati</taxon>
        <taxon>Bacillota</taxon>
        <taxon>Clostridia</taxon>
        <taxon>Eubacteriales</taxon>
        <taxon>Oscillospiraceae</taxon>
        <taxon>Neglectibacter</taxon>
    </lineage>
</organism>
<comment type="catalytic activity">
    <reaction evidence="12 14">
        <text>riboflavin + ATP = FMN + ADP + H(+)</text>
        <dbReference type="Rhea" id="RHEA:14357"/>
        <dbReference type="ChEBI" id="CHEBI:15378"/>
        <dbReference type="ChEBI" id="CHEBI:30616"/>
        <dbReference type="ChEBI" id="CHEBI:57986"/>
        <dbReference type="ChEBI" id="CHEBI:58210"/>
        <dbReference type="ChEBI" id="CHEBI:456216"/>
        <dbReference type="EC" id="2.7.1.26"/>
    </reaction>
</comment>
<evidence type="ECO:0000256" key="13">
    <source>
        <dbReference type="ARBA" id="ARBA00049494"/>
    </source>
</evidence>
<dbReference type="RefSeq" id="WP_066861108.1">
    <property type="nucleotide sequence ID" value="NZ_CABKVV010000011.1"/>
</dbReference>
<feature type="domain" description="Riboflavin kinase" evidence="15">
    <location>
        <begin position="175"/>
        <end position="299"/>
    </location>
</feature>
<dbReference type="Proteomes" id="UP001524473">
    <property type="component" value="Unassembled WGS sequence"/>
</dbReference>
<keyword evidence="4 14" id="KW-0288">FMN</keyword>
<dbReference type="Gene3D" id="3.40.50.620">
    <property type="entry name" value="HUPs"/>
    <property type="match status" value="1"/>
</dbReference>
<evidence type="ECO:0000256" key="3">
    <source>
        <dbReference type="ARBA" id="ARBA00022630"/>
    </source>
</evidence>
<evidence type="ECO:0000259" key="15">
    <source>
        <dbReference type="SMART" id="SM00904"/>
    </source>
</evidence>
<dbReference type="InterPro" id="IPR015865">
    <property type="entry name" value="Riboflavin_kinase_bac/euk"/>
</dbReference>
<keyword evidence="3 14" id="KW-0285">Flavoprotein</keyword>
<comment type="caution">
    <text evidence="16">The sequence shown here is derived from an EMBL/GenBank/DDBJ whole genome shotgun (WGS) entry which is preliminary data.</text>
</comment>
<dbReference type="InterPro" id="IPR023465">
    <property type="entry name" value="Riboflavin_kinase_dom_sf"/>
</dbReference>
<dbReference type="EMBL" id="JANFZH010000052">
    <property type="protein sequence ID" value="MCQ4841491.1"/>
    <property type="molecule type" value="Genomic_DNA"/>
</dbReference>
<keyword evidence="11" id="KW-0511">Multifunctional enzyme</keyword>
<evidence type="ECO:0000256" key="4">
    <source>
        <dbReference type="ARBA" id="ARBA00022643"/>
    </source>
</evidence>
<name>A0ABT1S3G4_9FIRM</name>
<proteinExistence type="inferred from homology"/>
<comment type="pathway">
    <text evidence="2 14">Cofactor biosynthesis; FMN biosynthesis; FMN from riboflavin (ATP route): step 1/1.</text>
</comment>
<dbReference type="InterPro" id="IPR014729">
    <property type="entry name" value="Rossmann-like_a/b/a_fold"/>
</dbReference>
<protein>
    <recommendedName>
        <fullName evidence="14">Riboflavin biosynthesis protein</fullName>
    </recommendedName>
    <domain>
        <recommendedName>
            <fullName evidence="14">Riboflavin kinase</fullName>
            <ecNumber evidence="14">2.7.1.26</ecNumber>
        </recommendedName>
        <alternativeName>
            <fullName evidence="14">Flavokinase</fullName>
        </alternativeName>
    </domain>
    <domain>
        <recommendedName>
            <fullName evidence="14">FMN adenylyltransferase</fullName>
            <ecNumber evidence="14">2.7.7.2</ecNumber>
        </recommendedName>
        <alternativeName>
            <fullName evidence="14">FAD pyrophosphorylase</fullName>
        </alternativeName>
        <alternativeName>
            <fullName evidence="14">FAD synthase</fullName>
        </alternativeName>
    </domain>
</protein>
<dbReference type="InterPro" id="IPR015864">
    <property type="entry name" value="FAD_synthase"/>
</dbReference>
<keyword evidence="10 14" id="KW-0067">ATP-binding</keyword>
<keyword evidence="6 14" id="KW-0548">Nucleotidyltransferase</keyword>
<dbReference type="InterPro" id="IPR002606">
    <property type="entry name" value="Riboflavin_kinase_bac"/>
</dbReference>
<keyword evidence="5 14" id="KW-0808">Transferase</keyword>
<dbReference type="PIRSF" id="PIRSF004491">
    <property type="entry name" value="FAD_Synth"/>
    <property type="match status" value="1"/>
</dbReference>
<keyword evidence="9 14" id="KW-0274">FAD</keyword>
<evidence type="ECO:0000256" key="1">
    <source>
        <dbReference type="ARBA" id="ARBA00004726"/>
    </source>
</evidence>
<comment type="similarity">
    <text evidence="14">Belongs to the ribF family.</text>
</comment>
<comment type="pathway">
    <text evidence="1 14">Cofactor biosynthesis; FAD biosynthesis; FAD from FMN: step 1/1.</text>
</comment>
<keyword evidence="8 14" id="KW-0418">Kinase</keyword>
<keyword evidence="17" id="KW-1185">Reference proteome</keyword>
<dbReference type="EC" id="2.7.7.2" evidence="14"/>
<dbReference type="SUPFAM" id="SSF52374">
    <property type="entry name" value="Nucleotidylyl transferase"/>
    <property type="match status" value="1"/>
</dbReference>
<evidence type="ECO:0000256" key="6">
    <source>
        <dbReference type="ARBA" id="ARBA00022695"/>
    </source>
</evidence>